<sequence length="114" mass="12444">MEAPHLATTGRRDCRCTRSGARSSRSRTHKTKDGQQTKLTSEDLLVQHCDASPPGNVTRKLNPHGPRGPSVRGVPPPATCLWKIKIANESTAIKDVSGKGYYSDRNSHWPSGIL</sequence>
<comment type="caution">
    <text evidence="2">The sequence shown here is derived from an EMBL/GenBank/DDBJ whole genome shotgun (WGS) entry which is preliminary data.</text>
</comment>
<proteinExistence type="predicted"/>
<evidence type="ECO:0000256" key="1">
    <source>
        <dbReference type="SAM" id="MobiDB-lite"/>
    </source>
</evidence>
<feature type="compositionally biased region" description="Low complexity" evidence="1">
    <location>
        <begin position="63"/>
        <end position="73"/>
    </location>
</feature>
<evidence type="ECO:0000313" key="2">
    <source>
        <dbReference type="EMBL" id="MPC81990.1"/>
    </source>
</evidence>
<feature type="region of interest" description="Disordered" evidence="1">
    <location>
        <begin position="1"/>
        <end position="75"/>
    </location>
</feature>
<dbReference type="Proteomes" id="UP000324222">
    <property type="component" value="Unassembled WGS sequence"/>
</dbReference>
<reference evidence="2 3" key="1">
    <citation type="submission" date="2019-05" db="EMBL/GenBank/DDBJ databases">
        <title>Another draft genome of Portunus trituberculatus and its Hox gene families provides insights of decapod evolution.</title>
        <authorList>
            <person name="Jeong J.-H."/>
            <person name="Song I."/>
            <person name="Kim S."/>
            <person name="Choi T."/>
            <person name="Kim D."/>
            <person name="Ryu S."/>
            <person name="Kim W."/>
        </authorList>
    </citation>
    <scope>NUCLEOTIDE SEQUENCE [LARGE SCALE GENOMIC DNA]</scope>
    <source>
        <tissue evidence="2">Muscle</tissue>
    </source>
</reference>
<organism evidence="2 3">
    <name type="scientific">Portunus trituberculatus</name>
    <name type="common">Swimming crab</name>
    <name type="synonym">Neptunus trituberculatus</name>
    <dbReference type="NCBI Taxonomy" id="210409"/>
    <lineage>
        <taxon>Eukaryota</taxon>
        <taxon>Metazoa</taxon>
        <taxon>Ecdysozoa</taxon>
        <taxon>Arthropoda</taxon>
        <taxon>Crustacea</taxon>
        <taxon>Multicrustacea</taxon>
        <taxon>Malacostraca</taxon>
        <taxon>Eumalacostraca</taxon>
        <taxon>Eucarida</taxon>
        <taxon>Decapoda</taxon>
        <taxon>Pleocyemata</taxon>
        <taxon>Brachyura</taxon>
        <taxon>Eubrachyura</taxon>
        <taxon>Portunoidea</taxon>
        <taxon>Portunidae</taxon>
        <taxon>Portuninae</taxon>
        <taxon>Portunus</taxon>
    </lineage>
</organism>
<accession>A0A5B7IC40</accession>
<keyword evidence="3" id="KW-1185">Reference proteome</keyword>
<dbReference type="AlphaFoldDB" id="A0A5B7IC40"/>
<protein>
    <submittedName>
        <fullName evidence="2">Uncharacterized protein</fullName>
    </submittedName>
</protein>
<evidence type="ECO:0000313" key="3">
    <source>
        <dbReference type="Proteomes" id="UP000324222"/>
    </source>
</evidence>
<gene>
    <name evidence="2" type="ORF">E2C01_076632</name>
</gene>
<dbReference type="EMBL" id="VSRR010058595">
    <property type="protein sequence ID" value="MPC81990.1"/>
    <property type="molecule type" value="Genomic_DNA"/>
</dbReference>
<name>A0A5B7IC40_PORTR</name>